<protein>
    <recommendedName>
        <fullName evidence="4">Type 4 fimbrial biogenesis protein PilX N-terminal domain-containing protein</fullName>
    </recommendedName>
</protein>
<evidence type="ECO:0000313" key="3">
    <source>
        <dbReference type="Proteomes" id="UP000229500"/>
    </source>
</evidence>
<gene>
    <name evidence="2" type="ORF">COU96_01975</name>
</gene>
<evidence type="ECO:0008006" key="4">
    <source>
        <dbReference type="Google" id="ProtNLM"/>
    </source>
</evidence>
<evidence type="ECO:0000313" key="2">
    <source>
        <dbReference type="EMBL" id="PJE69037.1"/>
    </source>
</evidence>
<keyword evidence="1" id="KW-0812">Transmembrane</keyword>
<organism evidence="2 3">
    <name type="scientific">Candidatus Shapirobacteria bacterium CG10_big_fil_rev_8_21_14_0_10_38_14</name>
    <dbReference type="NCBI Taxonomy" id="1974483"/>
    <lineage>
        <taxon>Bacteria</taxon>
        <taxon>Candidatus Shapironibacteriota</taxon>
    </lineage>
</organism>
<name>A0A2M8L5G4_9BACT</name>
<dbReference type="Proteomes" id="UP000229500">
    <property type="component" value="Unassembled WGS sequence"/>
</dbReference>
<proteinExistence type="predicted"/>
<dbReference type="AlphaFoldDB" id="A0A2M8L5G4"/>
<feature type="transmembrane region" description="Helical" evidence="1">
    <location>
        <begin position="12"/>
        <end position="33"/>
    </location>
</feature>
<dbReference type="EMBL" id="PFEL01000073">
    <property type="protein sequence ID" value="PJE69037.1"/>
    <property type="molecule type" value="Genomic_DNA"/>
</dbReference>
<accession>A0A2M8L5G4</accession>
<comment type="caution">
    <text evidence="2">The sequence shown here is derived from an EMBL/GenBank/DDBJ whole genome shotgun (WGS) entry which is preliminary data.</text>
</comment>
<keyword evidence="1" id="KW-0472">Membrane</keyword>
<keyword evidence="1" id="KW-1133">Transmembrane helix</keyword>
<reference evidence="3" key="1">
    <citation type="submission" date="2017-09" db="EMBL/GenBank/DDBJ databases">
        <title>Depth-based differentiation of microbial function through sediment-hosted aquifers and enrichment of novel symbionts in the deep terrestrial subsurface.</title>
        <authorList>
            <person name="Probst A.J."/>
            <person name="Ladd B."/>
            <person name="Jarett J.K."/>
            <person name="Geller-Mcgrath D.E."/>
            <person name="Sieber C.M.K."/>
            <person name="Emerson J.B."/>
            <person name="Anantharaman K."/>
            <person name="Thomas B.C."/>
            <person name="Malmstrom R."/>
            <person name="Stieglmeier M."/>
            <person name="Klingl A."/>
            <person name="Woyke T."/>
            <person name="Ryan C.M."/>
            <person name="Banfield J.F."/>
        </authorList>
    </citation>
    <scope>NUCLEOTIDE SEQUENCE [LARGE SCALE GENOMIC DNA]</scope>
</reference>
<sequence>MFKNYQKGVSLYLALMIMFISIAIGLGVSLIIVSQMKMIRGMGDSVIALYIADTGIEHSLYDRRKGGGTGEIPDTDFGGGSYKVNCCGGDCGQDCRESVGSFKIVKRGIEVTGAAPPPPPTFDYDITLDPTSITNGYAHCPTTGPTVTTTLISGEDRSITFYEQKVSGPGIVSIDFAPSGCDSLNNCSSETTITVSLQGFYVIEICGDTDILDKCAEFTYDVPSTGPPCPL</sequence>
<evidence type="ECO:0000256" key="1">
    <source>
        <dbReference type="SAM" id="Phobius"/>
    </source>
</evidence>